<dbReference type="InterPro" id="IPR058094">
    <property type="entry name" value="Ig-like_OmpL47-like"/>
</dbReference>
<dbReference type="SUPFAM" id="SSF51011">
    <property type="entry name" value="Glycosyl hydrolase domain"/>
    <property type="match status" value="1"/>
</dbReference>
<dbReference type="Pfam" id="PF06964">
    <property type="entry name" value="Alpha-L-AF_C"/>
    <property type="match status" value="1"/>
</dbReference>
<keyword evidence="9" id="KW-1185">Reference proteome</keyword>
<dbReference type="GO" id="GO:0046556">
    <property type="term" value="F:alpha-L-arabinofuranosidase activity"/>
    <property type="evidence" value="ECO:0007669"/>
    <property type="project" value="UniProtKB-EC"/>
</dbReference>
<dbReference type="GO" id="GO:0046373">
    <property type="term" value="P:L-arabinose metabolic process"/>
    <property type="evidence" value="ECO:0007669"/>
    <property type="project" value="InterPro"/>
</dbReference>
<dbReference type="Gene3D" id="2.60.120.260">
    <property type="entry name" value="Galactose-binding domain-like"/>
    <property type="match status" value="1"/>
</dbReference>
<evidence type="ECO:0000313" key="9">
    <source>
        <dbReference type="Proteomes" id="UP000246018"/>
    </source>
</evidence>
<dbReference type="Gene3D" id="2.60.40.10">
    <property type="entry name" value="Immunoglobulins"/>
    <property type="match status" value="3"/>
</dbReference>
<reference evidence="8 9" key="1">
    <citation type="submission" date="2018-04" db="EMBL/GenBank/DDBJ databases">
        <title>Genome of Nocardioides gansuensis WSJ-1.</title>
        <authorList>
            <person name="Wu S."/>
            <person name="Wang G."/>
        </authorList>
    </citation>
    <scope>NUCLEOTIDE SEQUENCE [LARGE SCALE GENOMIC DNA]</scope>
    <source>
        <strain evidence="8 9">WSJ-1</strain>
    </source>
</reference>
<dbReference type="InterPro" id="IPR008979">
    <property type="entry name" value="Galactose-bd-like_sf"/>
</dbReference>
<feature type="chain" id="PRO_5039516049" description="non-reducing end alpha-L-arabinofuranosidase" evidence="6">
    <location>
        <begin position="34"/>
        <end position="1540"/>
    </location>
</feature>
<dbReference type="Gene3D" id="2.60.120.200">
    <property type="match status" value="1"/>
</dbReference>
<dbReference type="SUPFAM" id="SSF49785">
    <property type="entry name" value="Galactose-binding domain-like"/>
    <property type="match status" value="1"/>
</dbReference>
<dbReference type="Pfam" id="PF22848">
    <property type="entry name" value="ASD1_dom"/>
    <property type="match status" value="1"/>
</dbReference>
<evidence type="ECO:0000256" key="5">
    <source>
        <dbReference type="ARBA" id="ARBA00022801"/>
    </source>
</evidence>
<dbReference type="Gene3D" id="2.60.120.560">
    <property type="entry name" value="Exo-inulinase, domain 1"/>
    <property type="match status" value="1"/>
</dbReference>
<dbReference type="SUPFAM" id="SSF51445">
    <property type="entry name" value="(Trans)glycosidases"/>
    <property type="match status" value="1"/>
</dbReference>
<dbReference type="Proteomes" id="UP000246018">
    <property type="component" value="Unassembled WGS sequence"/>
</dbReference>
<comment type="similarity">
    <text evidence="2">Belongs to the glycosyl hydrolase 51 family.</text>
</comment>
<dbReference type="Gene3D" id="3.20.20.80">
    <property type="entry name" value="Glycosidases"/>
    <property type="match status" value="1"/>
</dbReference>
<dbReference type="RefSeq" id="WP_116572557.1">
    <property type="nucleotide sequence ID" value="NZ_QDGZ01000005.1"/>
</dbReference>
<sequence length="1540" mass="162577">MKIAPRTSAAMTAVAVLAAGLATVASTAGPVAAADDLVTWTDTFEGSALDARWTLVNPDPGKVAVSDGALRIAGQPGDTYQTVNTARNVAVLDVPEGDFSATVEVSAAVAKVYQGAGLIAWQDMDNYVRSGLTFVGGLSPSGTAIETDVETGGSFRAVSFADRPGSTAERLRLQRVGDTITSSYWSGSAWVTAGTTDVSFDTTQVGLYALAAQDGTVLPAAFDNFTLEHTPGADVAPQGAFVLQGAGEAPYLVVDGSALALTADQPTASLRLHATDLGDGAVAIRTDDAPLVLQGGALVLGAADAVPTPLRITDAGGGKVVLRDAAARASYVTRGADGALVTGAEADAVRFLLSEVDDSLATLDIDGEGTGASISDTMFGIFYEDINYAADGGLYAELVRNRSFEFNSSDNGSFTGMTAWQVLDRSGAGTTGAVVNDAARLNAMNRNYMRLTAAAAGDGLRNIGYNNGFAVKAGTSYDGYLWARSATAQQLTVKIENAAGDATLASASVALDGTDTWKKYPFTLTPGSTTDAGRLTVLAGAQSVIGLDMISLMPHDTWVGPVNGRSVLRKDLAEKIAAMKPSFVRFPGGCVTNVGTFRTYEESGYTDRRRTYQWKETIGPVEERPANWNFWGYNQSYGIGYLEYFELAEDLGAEPLPVVSVGANGCGSNIPEMHDPAMIDRWVDDTVDLIEFANGGTDTEWGARRAALGHPEPFGLEMIGLGNEENTTTFEQNFPEFRDAIEAKYPDITIISNSGPDDAGARFDTLWDYNRAQQVDMVDEHYYNDPQWFLENHHRYDSYDREGPKVFLGEYASRGNTWGNALAEASYMTALQRNADVVRLASYAPLLSNESHVQWSPDAIWFDNDESWETPNWEVQKLFGNNVGDEVAPSTFDGPVNAAEDISGGVFLSTWSTSAAYDNVTVTSNDTGETLFSDQFDNASQWSPQRGSWAAAGGRYVQSSTTVNDARSIVTGAYAKDWSNYTLELDATKLAGSEGFLVGFGATGANNFYWWNLGGWNNTRSVLQRATGGSANEVKAIEGHSLTTGQTYRVKVVVEGTHIELYLDGQLQMSYDQPAPPAKVFQVVTRDERTGDLVAKVVNTSTSPVRTRVEIAGAEIQPTATVTTLAAPSTTATNTKAAPDLIKPRTREVQGISSSFEYEFPAASVTFLRMHTADGVAPVVDELSVVGDGVNGWYGDPATVHVAASDDRRVERLEVAVDDGPWTRIPGDSGEVSVAGDGTHTVKVRAVDPAGNVGEIRPLVVGIDATAPVTRAAFNQGSRVISLTAADSGSGVERVDYRLGGGAWASYDQPFQVGAGATTVDFRAVDRLGRMEQPGTLDVPAAGAQLATTVTAAVPVEDPVPLGRPVRVEVSVSTEGATPTGAVTLAAASGTVATATLVDGRAVLAVPSVELGVGSHALTVRYGGDSARAASQDTVSLIVTKATSTTRVTVRPRTVPPRKKATATVTVAAPVEPEGVVRVKIRKDGRVVGTRVVRLAEGKGRAVLPRLPLGRYHLTATYSGSSTVASSSDKTVLRVTGAGR</sequence>
<evidence type="ECO:0000313" key="8">
    <source>
        <dbReference type="EMBL" id="PVG82253.1"/>
    </source>
</evidence>
<gene>
    <name evidence="8" type="ORF">DDE18_12200</name>
</gene>
<dbReference type="InterPro" id="IPR017853">
    <property type="entry name" value="GH"/>
</dbReference>
<feature type="domain" description="Alpha-L-arabinofuranosidase C-terminal" evidence="7">
    <location>
        <begin position="809"/>
        <end position="1164"/>
    </location>
</feature>
<keyword evidence="5" id="KW-0378">Hydrolase</keyword>
<comment type="caution">
    <text evidence="8">The sequence shown here is derived from an EMBL/GenBank/DDBJ whole genome shotgun (WGS) entry which is preliminary data.</text>
</comment>
<dbReference type="InterPro" id="IPR055235">
    <property type="entry name" value="ASD1_cat"/>
</dbReference>
<comment type="catalytic activity">
    <reaction evidence="1">
        <text>Hydrolysis of terminal non-reducing alpha-L-arabinofuranoside residues in alpha-L-arabinosides.</text>
        <dbReference type="EC" id="3.2.1.55"/>
    </reaction>
</comment>
<evidence type="ECO:0000256" key="6">
    <source>
        <dbReference type="SAM" id="SignalP"/>
    </source>
</evidence>
<accession>A0A2T8F993</accession>
<organism evidence="8 9">
    <name type="scientific">Nocardioides gansuensis</name>
    <dbReference type="NCBI Taxonomy" id="2138300"/>
    <lineage>
        <taxon>Bacteria</taxon>
        <taxon>Bacillati</taxon>
        <taxon>Actinomycetota</taxon>
        <taxon>Actinomycetes</taxon>
        <taxon>Propionibacteriales</taxon>
        <taxon>Nocardioidaceae</taxon>
        <taxon>Nocardioides</taxon>
    </lineage>
</organism>
<name>A0A2T8F993_9ACTN</name>
<dbReference type="PANTHER" id="PTHR31776:SF26">
    <property type="entry name" value="SECRETED ARABINOSIDASE"/>
    <property type="match status" value="1"/>
</dbReference>
<dbReference type="NCBIfam" id="NF047446">
    <property type="entry name" value="barrel_OmpL47"/>
    <property type="match status" value="1"/>
</dbReference>
<dbReference type="Pfam" id="PF17851">
    <property type="entry name" value="GH43_C2"/>
    <property type="match status" value="1"/>
</dbReference>
<dbReference type="Pfam" id="PF16640">
    <property type="entry name" value="Big_3_5"/>
    <property type="match status" value="2"/>
</dbReference>
<dbReference type="EC" id="3.2.1.55" evidence="3"/>
<dbReference type="InterPro" id="IPR032109">
    <property type="entry name" value="Big_3_5"/>
</dbReference>
<dbReference type="InterPro" id="IPR003305">
    <property type="entry name" value="CenC_carb-bd"/>
</dbReference>
<dbReference type="EMBL" id="QDGZ01000005">
    <property type="protein sequence ID" value="PVG82253.1"/>
    <property type="molecule type" value="Genomic_DNA"/>
</dbReference>
<evidence type="ECO:0000256" key="2">
    <source>
        <dbReference type="ARBA" id="ARBA00007186"/>
    </source>
</evidence>
<dbReference type="SUPFAM" id="SSF49899">
    <property type="entry name" value="Concanavalin A-like lectins/glucanases"/>
    <property type="match status" value="2"/>
</dbReference>
<dbReference type="InterPro" id="IPR051563">
    <property type="entry name" value="Glycosyl_Hydrolase_51"/>
</dbReference>
<keyword evidence="4 6" id="KW-0732">Signal</keyword>
<evidence type="ECO:0000256" key="1">
    <source>
        <dbReference type="ARBA" id="ARBA00001462"/>
    </source>
</evidence>
<dbReference type="OrthoDB" id="324838at2"/>
<evidence type="ECO:0000256" key="3">
    <source>
        <dbReference type="ARBA" id="ARBA00012670"/>
    </source>
</evidence>
<feature type="signal peptide" evidence="6">
    <location>
        <begin position="1"/>
        <end position="33"/>
    </location>
</feature>
<protein>
    <recommendedName>
        <fullName evidence="3">non-reducing end alpha-L-arabinofuranosidase</fullName>
        <ecNumber evidence="3">3.2.1.55</ecNumber>
    </recommendedName>
</protein>
<dbReference type="InterPro" id="IPR013783">
    <property type="entry name" value="Ig-like_fold"/>
</dbReference>
<dbReference type="PANTHER" id="PTHR31776">
    <property type="entry name" value="ALPHA-L-ARABINOFURANOSIDASE 1"/>
    <property type="match status" value="1"/>
</dbReference>
<dbReference type="Pfam" id="PF02018">
    <property type="entry name" value="CBM_4_9"/>
    <property type="match status" value="1"/>
</dbReference>
<dbReference type="InterPro" id="IPR041542">
    <property type="entry name" value="GH43_C2"/>
</dbReference>
<proteinExistence type="inferred from homology"/>
<dbReference type="InterPro" id="IPR013320">
    <property type="entry name" value="ConA-like_dom_sf"/>
</dbReference>
<evidence type="ECO:0000256" key="4">
    <source>
        <dbReference type="ARBA" id="ARBA00022729"/>
    </source>
</evidence>
<evidence type="ECO:0000259" key="7">
    <source>
        <dbReference type="SMART" id="SM00813"/>
    </source>
</evidence>
<dbReference type="InterPro" id="IPR010720">
    <property type="entry name" value="Alpha-L-AF_C"/>
</dbReference>
<dbReference type="SMART" id="SM00813">
    <property type="entry name" value="Alpha-L-AF_C"/>
    <property type="match status" value="1"/>
</dbReference>